<dbReference type="Proteomes" id="UP000596661">
    <property type="component" value="Unassembled WGS sequence"/>
</dbReference>
<protein>
    <submittedName>
        <fullName evidence="1">Uncharacterized protein</fullName>
    </submittedName>
</protein>
<dbReference type="EMBL" id="UZAU01000811">
    <property type="status" value="NOT_ANNOTATED_CDS"/>
    <property type="molecule type" value="Genomic_DNA"/>
</dbReference>
<accession>A0A803QQF9</accession>
<dbReference type="EnsemblPlants" id="evm.model.10.800">
    <property type="protein sequence ID" value="cds.evm.model.10.800"/>
    <property type="gene ID" value="evm.TU.10.800"/>
</dbReference>
<dbReference type="Gramene" id="evm.model.10.800">
    <property type="protein sequence ID" value="cds.evm.model.10.800"/>
    <property type="gene ID" value="evm.TU.10.800"/>
</dbReference>
<dbReference type="AlphaFoldDB" id="A0A803QQF9"/>
<reference evidence="1" key="1">
    <citation type="submission" date="2021-03" db="UniProtKB">
        <authorList>
            <consortium name="EnsemblPlants"/>
        </authorList>
    </citation>
    <scope>IDENTIFICATION</scope>
</reference>
<sequence length="398" mass="45258">MDLNREFHLDAMKIEENPTATLGGYSIWVVIKSKGKGKVVWHAKLYATEAGMRNIPGLMWHRFSTAEESTFVSTDGGWGQSQALKKVKEVIARDLAKIITEATKEDKLLEGYWMLCHPNSLTGEEEILERYVVACLNGGVSGDSTFRRGNKPFRVLRTPGPSLYRMSRMDQGGFDRYFLNLDHLKYPEKDFLDRIDEIVRIPNNLESSPETIRMDPFMTMSFPNFREYDNFIDWDDIVLFARGEPYGCSLNKWLLANHLIDMFAYTPEAKMMRSLSDKIIKSLAQTEGTKGKGKVKARAFKTRKPRPPFTSSSLGVQEISPLVKASAKAFRVVQLTQVILNIKPWRRLHLLGHGGDSQENSKTTAISDESLDGPIFHRKGVFVTTKRQTPPQFERKAS</sequence>
<evidence type="ECO:0000313" key="2">
    <source>
        <dbReference type="Proteomes" id="UP000596661"/>
    </source>
</evidence>
<proteinExistence type="predicted"/>
<name>A0A803QQF9_CANSA</name>
<organism evidence="1 2">
    <name type="scientific">Cannabis sativa</name>
    <name type="common">Hemp</name>
    <name type="synonym">Marijuana</name>
    <dbReference type="NCBI Taxonomy" id="3483"/>
    <lineage>
        <taxon>Eukaryota</taxon>
        <taxon>Viridiplantae</taxon>
        <taxon>Streptophyta</taxon>
        <taxon>Embryophyta</taxon>
        <taxon>Tracheophyta</taxon>
        <taxon>Spermatophyta</taxon>
        <taxon>Magnoliopsida</taxon>
        <taxon>eudicotyledons</taxon>
        <taxon>Gunneridae</taxon>
        <taxon>Pentapetalae</taxon>
        <taxon>rosids</taxon>
        <taxon>fabids</taxon>
        <taxon>Rosales</taxon>
        <taxon>Cannabaceae</taxon>
        <taxon>Cannabis</taxon>
    </lineage>
</organism>
<keyword evidence="2" id="KW-1185">Reference proteome</keyword>
<evidence type="ECO:0000313" key="1">
    <source>
        <dbReference type="EnsemblPlants" id="cds.evm.model.10.800"/>
    </source>
</evidence>